<dbReference type="AlphaFoldDB" id="A0A077ZI38"/>
<feature type="region of interest" description="Disordered" evidence="1">
    <location>
        <begin position="1"/>
        <end position="93"/>
    </location>
</feature>
<reference evidence="2" key="1">
    <citation type="submission" date="2014-01" db="EMBL/GenBank/DDBJ databases">
        <authorList>
            <person name="Aslett M."/>
        </authorList>
    </citation>
    <scope>NUCLEOTIDE SEQUENCE</scope>
</reference>
<keyword evidence="3" id="KW-1185">Reference proteome</keyword>
<feature type="compositionally biased region" description="Basic and acidic residues" evidence="1">
    <location>
        <begin position="35"/>
        <end position="52"/>
    </location>
</feature>
<feature type="compositionally biased region" description="Basic residues" evidence="1">
    <location>
        <begin position="18"/>
        <end position="34"/>
    </location>
</feature>
<feature type="region of interest" description="Disordered" evidence="1">
    <location>
        <begin position="212"/>
        <end position="231"/>
    </location>
</feature>
<feature type="region of interest" description="Disordered" evidence="1">
    <location>
        <begin position="176"/>
        <end position="195"/>
    </location>
</feature>
<feature type="compositionally biased region" description="Polar residues" evidence="1">
    <location>
        <begin position="71"/>
        <end position="83"/>
    </location>
</feature>
<protein>
    <submittedName>
        <fullName evidence="2">Uncharacterized protein</fullName>
    </submittedName>
</protein>
<feature type="compositionally biased region" description="Basic and acidic residues" evidence="1">
    <location>
        <begin position="1"/>
        <end position="17"/>
    </location>
</feature>
<dbReference type="EMBL" id="HG806535">
    <property type="protein sequence ID" value="CDW59238.1"/>
    <property type="molecule type" value="Genomic_DNA"/>
</dbReference>
<feature type="compositionally biased region" description="Basic and acidic residues" evidence="1">
    <location>
        <begin position="84"/>
        <end position="93"/>
    </location>
</feature>
<evidence type="ECO:0000313" key="2">
    <source>
        <dbReference type="EMBL" id="CDW59238.1"/>
    </source>
</evidence>
<gene>
    <name evidence="2" type="ORF">TTRE_0000756901</name>
</gene>
<proteinExistence type="predicted"/>
<feature type="compositionally biased region" description="Basic residues" evidence="1">
    <location>
        <begin position="59"/>
        <end position="69"/>
    </location>
</feature>
<reference evidence="2" key="2">
    <citation type="submission" date="2014-03" db="EMBL/GenBank/DDBJ databases">
        <title>The whipworm genome and dual-species transcriptomics of an intimate host-pathogen interaction.</title>
        <authorList>
            <person name="Foth B.J."/>
            <person name="Tsai I.J."/>
            <person name="Reid A.J."/>
            <person name="Bancroft A.J."/>
            <person name="Nichol S."/>
            <person name="Tracey A."/>
            <person name="Holroyd N."/>
            <person name="Cotton J.A."/>
            <person name="Stanley E.J."/>
            <person name="Zarowiecki M."/>
            <person name="Liu J.Z."/>
            <person name="Huckvale T."/>
            <person name="Cooper P.J."/>
            <person name="Grencis R.K."/>
            <person name="Berriman M."/>
        </authorList>
    </citation>
    <scope>NUCLEOTIDE SEQUENCE [LARGE SCALE GENOMIC DNA]</scope>
</reference>
<accession>A0A077ZI38</accession>
<evidence type="ECO:0000256" key="1">
    <source>
        <dbReference type="SAM" id="MobiDB-lite"/>
    </source>
</evidence>
<name>A0A077ZI38_TRITR</name>
<sequence>MEKGAHRDRSDDSEKRDHKGHCQRRSARRKSSGRKSRERERHDADEHKRHSDPNISKKPNAKNKWKGLTKRASQNMRELFSSTGHKEDPGVVKNAGKEYDTMEHAGKTKQFFAGGESAKQNAREYIEGYVMPGDKGKNCFATETEGEEVGTKKGQNGALPDYGTCGKIKEFAYDNQNEPNAALEEKRKSNEPPMNLEDYETIKKGQTKQFFAGNAPEKTKKTKRGTSPVRRTDYATLKHGNTTAFFLHK</sequence>
<organism evidence="2 3">
    <name type="scientific">Trichuris trichiura</name>
    <name type="common">Whipworm</name>
    <name type="synonym">Trichocephalus trichiurus</name>
    <dbReference type="NCBI Taxonomy" id="36087"/>
    <lineage>
        <taxon>Eukaryota</taxon>
        <taxon>Metazoa</taxon>
        <taxon>Ecdysozoa</taxon>
        <taxon>Nematoda</taxon>
        <taxon>Enoplea</taxon>
        <taxon>Dorylaimia</taxon>
        <taxon>Trichinellida</taxon>
        <taxon>Trichuridae</taxon>
        <taxon>Trichuris</taxon>
    </lineage>
</organism>
<evidence type="ECO:0000313" key="3">
    <source>
        <dbReference type="Proteomes" id="UP000030665"/>
    </source>
</evidence>
<dbReference type="Proteomes" id="UP000030665">
    <property type="component" value="Unassembled WGS sequence"/>
</dbReference>